<keyword evidence="9" id="KW-1185">Reference proteome</keyword>
<accession>A0A653CTG8</accession>
<dbReference type="PANTHER" id="PTHR47969">
    <property type="entry name" value="CHROMOSOME-ASSOCIATED KINESIN KIF4A-RELATED"/>
    <property type="match status" value="1"/>
</dbReference>
<dbReference type="Pfam" id="PF25764">
    <property type="entry name" value="KIF21A_4th"/>
    <property type="match status" value="1"/>
</dbReference>
<dbReference type="GO" id="GO:0005737">
    <property type="term" value="C:cytoplasm"/>
    <property type="evidence" value="ECO:0007669"/>
    <property type="project" value="UniProtKB-SubCell"/>
</dbReference>
<protein>
    <submittedName>
        <fullName evidence="8">Uncharacterized protein</fullName>
    </submittedName>
</protein>
<evidence type="ECO:0000256" key="5">
    <source>
        <dbReference type="ARBA" id="ARBA00023054"/>
    </source>
</evidence>
<proteinExistence type="predicted"/>
<feature type="coiled-coil region" evidence="6">
    <location>
        <begin position="37"/>
        <end position="168"/>
    </location>
</feature>
<keyword evidence="3" id="KW-0547">Nucleotide-binding</keyword>
<evidence type="ECO:0000256" key="7">
    <source>
        <dbReference type="SAM" id="MobiDB-lite"/>
    </source>
</evidence>
<dbReference type="InterPro" id="IPR027640">
    <property type="entry name" value="Kinesin-like_fam"/>
</dbReference>
<dbReference type="GO" id="GO:0005875">
    <property type="term" value="C:microtubule associated complex"/>
    <property type="evidence" value="ECO:0007669"/>
    <property type="project" value="TreeGrafter"/>
</dbReference>
<keyword evidence="4" id="KW-0067">ATP-binding</keyword>
<name>A0A653CTG8_CALMS</name>
<dbReference type="GO" id="GO:0007052">
    <property type="term" value="P:mitotic spindle organization"/>
    <property type="evidence" value="ECO:0007669"/>
    <property type="project" value="TreeGrafter"/>
</dbReference>
<dbReference type="OrthoDB" id="3176171at2759"/>
<dbReference type="GO" id="GO:0051231">
    <property type="term" value="P:spindle elongation"/>
    <property type="evidence" value="ECO:0007669"/>
    <property type="project" value="TreeGrafter"/>
</dbReference>
<evidence type="ECO:0000256" key="1">
    <source>
        <dbReference type="ARBA" id="ARBA00004496"/>
    </source>
</evidence>
<dbReference type="PANTHER" id="PTHR47969:SF15">
    <property type="entry name" value="CHROMOSOME-ASSOCIATED KINESIN KIF4A-RELATED"/>
    <property type="match status" value="1"/>
</dbReference>
<gene>
    <name evidence="8" type="ORF">CALMAC_LOCUS11731</name>
</gene>
<comment type="subcellular location">
    <subcellularLocation>
        <location evidence="1">Cytoplasm</location>
    </subcellularLocation>
</comment>
<evidence type="ECO:0000256" key="4">
    <source>
        <dbReference type="ARBA" id="ARBA00022840"/>
    </source>
</evidence>
<evidence type="ECO:0000313" key="9">
    <source>
        <dbReference type="Proteomes" id="UP000410492"/>
    </source>
</evidence>
<keyword evidence="2" id="KW-0963">Cytoplasm</keyword>
<evidence type="ECO:0000256" key="2">
    <source>
        <dbReference type="ARBA" id="ARBA00022490"/>
    </source>
</evidence>
<dbReference type="GO" id="GO:0003777">
    <property type="term" value="F:microtubule motor activity"/>
    <property type="evidence" value="ECO:0007669"/>
    <property type="project" value="InterPro"/>
</dbReference>
<feature type="region of interest" description="Disordered" evidence="7">
    <location>
        <begin position="302"/>
        <end position="345"/>
    </location>
</feature>
<dbReference type="AlphaFoldDB" id="A0A653CTG8"/>
<sequence length="354" mass="41717">MKLNQQLLFIQRDLACKEALAKQLLENNKSIVDIQEMADNELKIAQLEKEKSELVQKLKQVGNSGKMAEHHRKRVQELEGQLAQLNKKLKEQSNILRMKEREGERIKKLNEEILQMKQMKVKLIRSMREEAEKYRRWRTEKERMCAKLKQQERKKDNELAKIKAMHSKQQIVFKRRVEQAEALNRRLKSALSLRQQVHETKKGKQEEKLEPWLKQEYDLYISLVEARATLSTLLEDRATLQHVLDEMKDSANADPAQIKSDAICGHKEVLEFHTQTITSQEQKIDELKNQIEELLKEMENLKQHQQRPVQQPVIKKTEQSNAEESSVVVKTEDQDENAPPGKLRRTRRLFHMGL</sequence>
<dbReference type="Proteomes" id="UP000410492">
    <property type="component" value="Unassembled WGS sequence"/>
</dbReference>
<evidence type="ECO:0000256" key="3">
    <source>
        <dbReference type="ARBA" id="ARBA00022741"/>
    </source>
</evidence>
<evidence type="ECO:0000256" key="6">
    <source>
        <dbReference type="SAM" id="Coils"/>
    </source>
</evidence>
<dbReference type="GO" id="GO:0007018">
    <property type="term" value="P:microtubule-based movement"/>
    <property type="evidence" value="ECO:0007669"/>
    <property type="project" value="InterPro"/>
</dbReference>
<keyword evidence="5 6" id="KW-0175">Coiled coil</keyword>
<dbReference type="EMBL" id="CAACVG010008829">
    <property type="protein sequence ID" value="VEN51188.1"/>
    <property type="molecule type" value="Genomic_DNA"/>
</dbReference>
<reference evidence="8 9" key="1">
    <citation type="submission" date="2019-01" db="EMBL/GenBank/DDBJ databases">
        <authorList>
            <person name="Sayadi A."/>
        </authorList>
    </citation>
    <scope>NUCLEOTIDE SEQUENCE [LARGE SCALE GENOMIC DNA]</scope>
</reference>
<dbReference type="GO" id="GO:0005524">
    <property type="term" value="F:ATP binding"/>
    <property type="evidence" value="ECO:0007669"/>
    <property type="project" value="UniProtKB-KW"/>
</dbReference>
<organism evidence="8 9">
    <name type="scientific">Callosobruchus maculatus</name>
    <name type="common">Southern cowpea weevil</name>
    <name type="synonym">Pulse bruchid</name>
    <dbReference type="NCBI Taxonomy" id="64391"/>
    <lineage>
        <taxon>Eukaryota</taxon>
        <taxon>Metazoa</taxon>
        <taxon>Ecdysozoa</taxon>
        <taxon>Arthropoda</taxon>
        <taxon>Hexapoda</taxon>
        <taxon>Insecta</taxon>
        <taxon>Pterygota</taxon>
        <taxon>Neoptera</taxon>
        <taxon>Endopterygota</taxon>
        <taxon>Coleoptera</taxon>
        <taxon>Polyphaga</taxon>
        <taxon>Cucujiformia</taxon>
        <taxon>Chrysomeloidea</taxon>
        <taxon>Chrysomelidae</taxon>
        <taxon>Bruchinae</taxon>
        <taxon>Bruchini</taxon>
        <taxon>Callosobruchus</taxon>
    </lineage>
</organism>
<evidence type="ECO:0000313" key="8">
    <source>
        <dbReference type="EMBL" id="VEN51188.1"/>
    </source>
</evidence>